<dbReference type="GO" id="GO:0061630">
    <property type="term" value="F:ubiquitin protein ligase activity"/>
    <property type="evidence" value="ECO:0007669"/>
    <property type="project" value="InterPro"/>
</dbReference>
<dbReference type="InterPro" id="IPR011011">
    <property type="entry name" value="Znf_FYVE_PHD"/>
</dbReference>
<dbReference type="GO" id="GO:0005737">
    <property type="term" value="C:cytoplasm"/>
    <property type="evidence" value="ECO:0007669"/>
    <property type="project" value="TreeGrafter"/>
</dbReference>
<sequence>MSDDAATSGGDDGESTILLSEFIRQEDQLEEDANAVLGPSDHENCSYDKGYVPRQALYSCKTCAKDSVPAGVCLACCLHCHEGHDLVELYTKRFFRCDCGNKKFGGVKCTLAEFKDAENEKNAYNQNFQGLYCTCQRPYPDPENDNEDDIMLQCTVCEDWFHTEEMYSRLNVYWIIDENDTITAYQSKATKLEQPDEQSIIMNVISGMDRVAQVEAISSYNDLKSGLKNFLDKFATSKKVIRREDISEFFSEMRAKKRQKLDNVPPYMCR</sequence>
<keyword evidence="1" id="KW-0479">Metal-binding</keyword>
<evidence type="ECO:0000256" key="1">
    <source>
        <dbReference type="ARBA" id="ARBA00022723"/>
    </source>
</evidence>
<dbReference type="CDD" id="cd19677">
    <property type="entry name" value="UBR-box_UBR7"/>
    <property type="match status" value="1"/>
</dbReference>
<dbReference type="PANTHER" id="PTHR13513:SF9">
    <property type="entry name" value="E3 UBIQUITIN-PROTEIN LIGASE UBR7-RELATED"/>
    <property type="match status" value="1"/>
</dbReference>
<keyword evidence="3" id="KW-0862">Zinc</keyword>
<dbReference type="Proteomes" id="UP000479000">
    <property type="component" value="Unassembled WGS sequence"/>
</dbReference>
<organism evidence="6 7">
    <name type="scientific">Nesidiocoris tenuis</name>
    <dbReference type="NCBI Taxonomy" id="355587"/>
    <lineage>
        <taxon>Eukaryota</taxon>
        <taxon>Metazoa</taxon>
        <taxon>Ecdysozoa</taxon>
        <taxon>Arthropoda</taxon>
        <taxon>Hexapoda</taxon>
        <taxon>Insecta</taxon>
        <taxon>Pterygota</taxon>
        <taxon>Neoptera</taxon>
        <taxon>Paraneoptera</taxon>
        <taxon>Hemiptera</taxon>
        <taxon>Heteroptera</taxon>
        <taxon>Panheteroptera</taxon>
        <taxon>Cimicomorpha</taxon>
        <taxon>Miridae</taxon>
        <taxon>Dicyphina</taxon>
        <taxon>Nesidiocoris</taxon>
    </lineage>
</organism>
<feature type="domain" description="UBR-type" evidence="5">
    <location>
        <begin position="43"/>
        <end position="114"/>
    </location>
</feature>
<dbReference type="SUPFAM" id="SSF57903">
    <property type="entry name" value="FYVE/PHD zinc finger"/>
    <property type="match status" value="1"/>
</dbReference>
<dbReference type="SMART" id="SM00396">
    <property type="entry name" value="ZnF_UBR1"/>
    <property type="match status" value="1"/>
</dbReference>
<dbReference type="Gene3D" id="3.30.40.10">
    <property type="entry name" value="Zinc/RING finger domain, C3HC4 (zinc finger)"/>
    <property type="match status" value="1"/>
</dbReference>
<dbReference type="GO" id="GO:0008270">
    <property type="term" value="F:zinc ion binding"/>
    <property type="evidence" value="ECO:0007669"/>
    <property type="project" value="UniProtKB-KW"/>
</dbReference>
<evidence type="ECO:0000313" key="7">
    <source>
        <dbReference type="Proteomes" id="UP000479000"/>
    </source>
</evidence>
<reference evidence="6 7" key="1">
    <citation type="submission" date="2020-02" db="EMBL/GenBank/DDBJ databases">
        <authorList>
            <person name="Ferguson B K."/>
        </authorList>
    </citation>
    <scope>NUCLEOTIDE SEQUENCE [LARGE SCALE GENOMIC DNA]</scope>
</reference>
<dbReference type="EMBL" id="CADCXU010007299">
    <property type="protein sequence ID" value="CAA9998675.1"/>
    <property type="molecule type" value="Genomic_DNA"/>
</dbReference>
<evidence type="ECO:0000256" key="2">
    <source>
        <dbReference type="ARBA" id="ARBA00022771"/>
    </source>
</evidence>
<dbReference type="InterPro" id="IPR047506">
    <property type="entry name" value="UBR7-like_UBR-box"/>
</dbReference>
<keyword evidence="7" id="KW-1185">Reference proteome</keyword>
<keyword evidence="2" id="KW-0863">Zinc-finger</keyword>
<dbReference type="PANTHER" id="PTHR13513">
    <property type="entry name" value="E3 UBIQUITIN-PROTEIN LIGASE UBR7"/>
    <property type="match status" value="1"/>
</dbReference>
<dbReference type="PROSITE" id="PS51157">
    <property type="entry name" value="ZF_UBR"/>
    <property type="match status" value="1"/>
</dbReference>
<evidence type="ECO:0000256" key="3">
    <source>
        <dbReference type="ARBA" id="ARBA00022833"/>
    </source>
</evidence>
<proteinExistence type="predicted"/>
<feature type="zinc finger region" description="UBR-type" evidence="4">
    <location>
        <begin position="43"/>
        <end position="114"/>
    </location>
</feature>
<evidence type="ECO:0000313" key="6">
    <source>
        <dbReference type="EMBL" id="CAA9998675.1"/>
    </source>
</evidence>
<gene>
    <name evidence="6" type="ORF">NTEN_LOCUS4958</name>
</gene>
<dbReference type="Pfam" id="PF02207">
    <property type="entry name" value="zf-UBR"/>
    <property type="match status" value="1"/>
</dbReference>
<dbReference type="CDD" id="cd15542">
    <property type="entry name" value="PHD_UBR7"/>
    <property type="match status" value="1"/>
</dbReference>
<protein>
    <recommendedName>
        <fullName evidence="5">UBR-type domain-containing protein</fullName>
    </recommendedName>
</protein>
<dbReference type="InterPro" id="IPR013083">
    <property type="entry name" value="Znf_RING/FYVE/PHD"/>
</dbReference>
<evidence type="ECO:0000256" key="4">
    <source>
        <dbReference type="PROSITE-ProRule" id="PRU00508"/>
    </source>
</evidence>
<name>A0A6H5GA74_9HEMI</name>
<accession>A0A6H5GA74</accession>
<evidence type="ECO:0000259" key="5">
    <source>
        <dbReference type="PROSITE" id="PS51157"/>
    </source>
</evidence>
<dbReference type="OrthoDB" id="10262564at2759"/>
<dbReference type="InterPro" id="IPR040204">
    <property type="entry name" value="UBR7"/>
</dbReference>
<dbReference type="InterPro" id="IPR003126">
    <property type="entry name" value="Znf_UBR"/>
</dbReference>
<dbReference type="AlphaFoldDB" id="A0A6H5GA74"/>